<evidence type="ECO:0000313" key="2">
    <source>
        <dbReference type="EMBL" id="KKL16807.1"/>
    </source>
</evidence>
<reference evidence="2" key="1">
    <citation type="journal article" date="2015" name="Nature">
        <title>Complex archaea that bridge the gap between prokaryotes and eukaryotes.</title>
        <authorList>
            <person name="Spang A."/>
            <person name="Saw J.H."/>
            <person name="Jorgensen S.L."/>
            <person name="Zaremba-Niedzwiedzka K."/>
            <person name="Martijn J."/>
            <person name="Lind A.E."/>
            <person name="van Eijk R."/>
            <person name="Schleper C."/>
            <person name="Guy L."/>
            <person name="Ettema T.J."/>
        </authorList>
    </citation>
    <scope>NUCLEOTIDE SEQUENCE</scope>
</reference>
<accession>A0A0F9BSG2</accession>
<feature type="domain" description="HNH nuclease" evidence="1">
    <location>
        <begin position="41"/>
        <end position="78"/>
    </location>
</feature>
<sequence>MNMLKKQHGNRWKGGRTISSHGYVLVRLPDHHRAYSNGYVYEHILVAEKKLGRFLKKGELIHHIDGDRQNNAPENIIVNKSIAHHKMYHRKNNKLRRPDELNITISCLCGCGVKFKEYDNNNRPRRFARGGHWRKYRRLKNAV</sequence>
<dbReference type="AlphaFoldDB" id="A0A0F9BSG2"/>
<name>A0A0F9BSG2_9ZZZZ</name>
<dbReference type="EMBL" id="LAZR01039520">
    <property type="protein sequence ID" value="KKL16807.1"/>
    <property type="molecule type" value="Genomic_DNA"/>
</dbReference>
<gene>
    <name evidence="2" type="ORF">LCGC14_2491880</name>
</gene>
<proteinExistence type="predicted"/>
<comment type="caution">
    <text evidence="2">The sequence shown here is derived from an EMBL/GenBank/DDBJ whole genome shotgun (WGS) entry which is preliminary data.</text>
</comment>
<evidence type="ECO:0000259" key="1">
    <source>
        <dbReference type="Pfam" id="PF13392"/>
    </source>
</evidence>
<dbReference type="Gene3D" id="3.90.75.20">
    <property type="match status" value="1"/>
</dbReference>
<dbReference type="SUPFAM" id="SSF54060">
    <property type="entry name" value="His-Me finger endonucleases"/>
    <property type="match status" value="1"/>
</dbReference>
<dbReference type="InterPro" id="IPR003615">
    <property type="entry name" value="HNH_nuc"/>
</dbReference>
<dbReference type="Pfam" id="PF13392">
    <property type="entry name" value="HNH_3"/>
    <property type="match status" value="1"/>
</dbReference>
<dbReference type="InterPro" id="IPR044925">
    <property type="entry name" value="His-Me_finger_sf"/>
</dbReference>
<organism evidence="2">
    <name type="scientific">marine sediment metagenome</name>
    <dbReference type="NCBI Taxonomy" id="412755"/>
    <lineage>
        <taxon>unclassified sequences</taxon>
        <taxon>metagenomes</taxon>
        <taxon>ecological metagenomes</taxon>
    </lineage>
</organism>
<protein>
    <recommendedName>
        <fullName evidence="1">HNH nuclease domain-containing protein</fullName>
    </recommendedName>
</protein>